<evidence type="ECO:0000313" key="1">
    <source>
        <dbReference type="Proteomes" id="UP000025227"/>
    </source>
</evidence>
<protein>
    <submittedName>
        <fullName evidence="2">Reverse transcriptase domain-containing protein</fullName>
    </submittedName>
</protein>
<proteinExistence type="predicted"/>
<dbReference type="WBParaSite" id="HCON_00169240-00001">
    <property type="protein sequence ID" value="HCON_00169240-00001"/>
    <property type="gene ID" value="HCON_00169240"/>
</dbReference>
<name>A0A7I4Z0N5_HAECO</name>
<organism evidence="1 2">
    <name type="scientific">Haemonchus contortus</name>
    <name type="common">Barber pole worm</name>
    <dbReference type="NCBI Taxonomy" id="6289"/>
    <lineage>
        <taxon>Eukaryota</taxon>
        <taxon>Metazoa</taxon>
        <taxon>Ecdysozoa</taxon>
        <taxon>Nematoda</taxon>
        <taxon>Chromadorea</taxon>
        <taxon>Rhabditida</taxon>
        <taxon>Rhabditina</taxon>
        <taxon>Rhabditomorpha</taxon>
        <taxon>Strongyloidea</taxon>
        <taxon>Trichostrongylidae</taxon>
        <taxon>Haemonchus</taxon>
    </lineage>
</organism>
<dbReference type="PANTHER" id="PTHR47027">
    <property type="entry name" value="REVERSE TRANSCRIPTASE DOMAIN-CONTAINING PROTEIN"/>
    <property type="match status" value="1"/>
</dbReference>
<dbReference type="PANTHER" id="PTHR47027:SF20">
    <property type="entry name" value="REVERSE TRANSCRIPTASE-LIKE PROTEIN WITH RNA-DIRECTED DNA POLYMERASE DOMAIN"/>
    <property type="match status" value="1"/>
</dbReference>
<reference evidence="2" key="1">
    <citation type="submission" date="2020-12" db="UniProtKB">
        <authorList>
            <consortium name="WormBaseParasite"/>
        </authorList>
    </citation>
    <scope>IDENTIFICATION</scope>
    <source>
        <strain evidence="2">MHco3</strain>
    </source>
</reference>
<sequence length="235" mass="26770">MPLCLTFIDLKKAFDTVETEAVIEASWLATRASLFNIVLIAPKIEQAEQALAEFDNACGKIGLRLSLTKTMLMQNGLVPDAPFMLNETNISECSSYVYLGREVNMINDLAPELSTRKRAAWGAEEHPAKRSPFRRSAVRKRIRSFELRRRAKIRDAVDYVKRLKIRWGGHVVRYSDDCWTRAVTDWIPLDVKRTPGRLPLVQIDDQRARTDRAELLWSAKAKVRVLNPPGMSATM</sequence>
<keyword evidence="1" id="KW-1185">Reference proteome</keyword>
<accession>A0A7I4Z0N5</accession>
<dbReference type="Proteomes" id="UP000025227">
    <property type="component" value="Unplaced"/>
</dbReference>
<evidence type="ECO:0000313" key="2">
    <source>
        <dbReference type="WBParaSite" id="HCON_00169240-00001"/>
    </source>
</evidence>
<dbReference type="AlphaFoldDB" id="A0A7I4Z0N5"/>